<dbReference type="InterPro" id="IPR014710">
    <property type="entry name" value="RmlC-like_jellyroll"/>
</dbReference>
<keyword evidence="2" id="KW-0407">Ion channel</keyword>
<dbReference type="GO" id="GO:0034220">
    <property type="term" value="P:monoatomic ion transmembrane transport"/>
    <property type="evidence" value="ECO:0007669"/>
    <property type="project" value="UniProtKB-KW"/>
</dbReference>
<evidence type="ECO:0000259" key="3">
    <source>
        <dbReference type="PROSITE" id="PS50042"/>
    </source>
</evidence>
<dbReference type="EMBL" id="OIVN01003867">
    <property type="protein sequence ID" value="SPD14028.1"/>
    <property type="molecule type" value="Genomic_DNA"/>
</dbReference>
<accession>A0A2N9HPV9</accession>
<proteinExistence type="predicted"/>
<dbReference type="SUPFAM" id="SSF51206">
    <property type="entry name" value="cAMP-binding domain-like"/>
    <property type="match status" value="1"/>
</dbReference>
<protein>
    <recommendedName>
        <fullName evidence="3">Cyclic nucleotide-binding domain-containing protein</fullName>
    </recommendedName>
</protein>
<dbReference type="GO" id="GO:0016020">
    <property type="term" value="C:membrane"/>
    <property type="evidence" value="ECO:0007669"/>
    <property type="project" value="UniProtKB-SubCell"/>
</dbReference>
<dbReference type="Pfam" id="PF00027">
    <property type="entry name" value="cNMP_binding"/>
    <property type="match status" value="1"/>
</dbReference>
<evidence type="ECO:0000256" key="2">
    <source>
        <dbReference type="ARBA" id="ARBA00023303"/>
    </source>
</evidence>
<dbReference type="CDD" id="cd00038">
    <property type="entry name" value="CAP_ED"/>
    <property type="match status" value="1"/>
</dbReference>
<dbReference type="InterPro" id="IPR000595">
    <property type="entry name" value="cNMP-bd_dom"/>
</dbReference>
<evidence type="ECO:0000313" key="4">
    <source>
        <dbReference type="EMBL" id="SPD14028.1"/>
    </source>
</evidence>
<dbReference type="PANTHER" id="PTHR45651">
    <property type="entry name" value="CYCLIC NUCLEOTIDE-GATED ION CHANNEL 15-RELATED-RELATED"/>
    <property type="match status" value="1"/>
</dbReference>
<dbReference type="PANTHER" id="PTHR45651:SF68">
    <property type="entry name" value="ION TRANSPORT DOMAIN-CONTAINING PROTEIN"/>
    <property type="match status" value="1"/>
</dbReference>
<dbReference type="PROSITE" id="PS50042">
    <property type="entry name" value="CNMP_BINDING_3"/>
    <property type="match status" value="1"/>
</dbReference>
<keyword evidence="1" id="KW-1071">Ligand-gated ion channel</keyword>
<keyword evidence="1" id="KW-0813">Transport</keyword>
<dbReference type="AlphaFoldDB" id="A0A2N9HPV9"/>
<dbReference type="InterPro" id="IPR018490">
    <property type="entry name" value="cNMP-bd_dom_sf"/>
</dbReference>
<reference evidence="4" key="1">
    <citation type="submission" date="2018-02" db="EMBL/GenBank/DDBJ databases">
        <authorList>
            <person name="Cohen D.B."/>
            <person name="Kent A.D."/>
        </authorList>
    </citation>
    <scope>NUCLEOTIDE SEQUENCE</scope>
</reference>
<name>A0A2N9HPV9_FAGSY</name>
<gene>
    <name evidence="4" type="ORF">FSB_LOCUS41910</name>
</gene>
<sequence length="233" mass="26866">MNGRFKEDEDVYLENLLPNLPGNFQSEVKQHICLKRLKKVKELDGLSEDILVRILVCDALKPVFYDEHSYIVKEGDPIDAIFFITKGIAWTYATSNKGEGTVLKSLVEGQFFGGELLEWVKKSKNTWNDLSEFPVSSKILKTHTKVEAFALMAHDLGQILSYYKLWGLDREPLNSTAACKIQAAWRHHRDASRKRQDPVESKATSIFHLHWRRNRRKMDDSVDDLCTLRSLTI</sequence>
<organism evidence="4">
    <name type="scientific">Fagus sylvatica</name>
    <name type="common">Beechnut</name>
    <dbReference type="NCBI Taxonomy" id="28930"/>
    <lineage>
        <taxon>Eukaryota</taxon>
        <taxon>Viridiplantae</taxon>
        <taxon>Streptophyta</taxon>
        <taxon>Embryophyta</taxon>
        <taxon>Tracheophyta</taxon>
        <taxon>Spermatophyta</taxon>
        <taxon>Magnoliopsida</taxon>
        <taxon>eudicotyledons</taxon>
        <taxon>Gunneridae</taxon>
        <taxon>Pentapetalae</taxon>
        <taxon>rosids</taxon>
        <taxon>fabids</taxon>
        <taxon>Fagales</taxon>
        <taxon>Fagaceae</taxon>
        <taxon>Fagus</taxon>
    </lineage>
</organism>
<evidence type="ECO:0000256" key="1">
    <source>
        <dbReference type="ARBA" id="ARBA00023286"/>
    </source>
</evidence>
<dbReference type="Gene3D" id="2.60.120.10">
    <property type="entry name" value="Jelly Rolls"/>
    <property type="match status" value="1"/>
</dbReference>
<keyword evidence="1" id="KW-0406">Ion transport</keyword>
<feature type="domain" description="Cyclic nucleotide-binding" evidence="3">
    <location>
        <begin position="56"/>
        <end position="113"/>
    </location>
</feature>